<dbReference type="SUPFAM" id="SSF56112">
    <property type="entry name" value="Protein kinase-like (PK-like)"/>
    <property type="match status" value="1"/>
</dbReference>
<protein>
    <recommendedName>
        <fullName evidence="5">Maltokinase</fullName>
        <ecNumber evidence="4">2.7.1.175</ecNumber>
    </recommendedName>
    <alternativeName>
        <fullName evidence="13">Maltose-1-phosphate synthase</fullName>
    </alternativeName>
</protein>
<keyword evidence="6" id="KW-0321">Glycogen metabolism</keyword>
<keyword evidence="12" id="KW-0119">Carbohydrate metabolism</keyword>
<evidence type="ECO:0000256" key="7">
    <source>
        <dbReference type="ARBA" id="ARBA00022679"/>
    </source>
</evidence>
<evidence type="ECO:0000256" key="9">
    <source>
        <dbReference type="ARBA" id="ARBA00022777"/>
    </source>
</evidence>
<dbReference type="GO" id="GO:0005524">
    <property type="term" value="F:ATP binding"/>
    <property type="evidence" value="ECO:0007669"/>
    <property type="project" value="UniProtKB-KW"/>
</dbReference>
<dbReference type="GO" id="GO:0016301">
    <property type="term" value="F:kinase activity"/>
    <property type="evidence" value="ECO:0007669"/>
    <property type="project" value="UniProtKB-KW"/>
</dbReference>
<reference evidence="17 18" key="1">
    <citation type="submission" date="2018-03" db="EMBL/GenBank/DDBJ databases">
        <title>Genomic Encyclopedia of Archaeal and Bacterial Type Strains, Phase II (KMG-II): from individual species to whole genera.</title>
        <authorList>
            <person name="Goeker M."/>
        </authorList>
    </citation>
    <scope>NUCLEOTIDE SEQUENCE [LARGE SCALE GENOMIC DNA]</scope>
    <source>
        <strain evidence="17 18">DSM 45601</strain>
    </source>
</reference>
<dbReference type="UniPathway" id="UPA00164"/>
<comment type="catalytic activity">
    <reaction evidence="14">
        <text>D-maltose + ATP = alpha-maltose 1-phosphate + ADP + H(+)</text>
        <dbReference type="Rhea" id="RHEA:31915"/>
        <dbReference type="ChEBI" id="CHEBI:15378"/>
        <dbReference type="ChEBI" id="CHEBI:17306"/>
        <dbReference type="ChEBI" id="CHEBI:30616"/>
        <dbReference type="ChEBI" id="CHEBI:63576"/>
        <dbReference type="ChEBI" id="CHEBI:456216"/>
        <dbReference type="EC" id="2.7.1.175"/>
    </reaction>
</comment>
<keyword evidence="9 17" id="KW-0418">Kinase</keyword>
<evidence type="ECO:0000259" key="16">
    <source>
        <dbReference type="Pfam" id="PF18085"/>
    </source>
</evidence>
<comment type="pathway">
    <text evidence="1">Glycan biosynthesis; glycogen biosynthesis.</text>
</comment>
<evidence type="ECO:0000256" key="11">
    <source>
        <dbReference type="ARBA" id="ARBA00023056"/>
    </source>
</evidence>
<keyword evidence="11" id="KW-0320">Glycogen biosynthesis</keyword>
<evidence type="ECO:0000256" key="8">
    <source>
        <dbReference type="ARBA" id="ARBA00022741"/>
    </source>
</evidence>
<name>A0A2T0QDX3_9ACTN</name>
<evidence type="ECO:0000256" key="4">
    <source>
        <dbReference type="ARBA" id="ARBA00011962"/>
    </source>
</evidence>
<feature type="domain" description="Maltokinase N-terminal cap" evidence="16">
    <location>
        <begin position="11"/>
        <end position="104"/>
    </location>
</feature>
<evidence type="ECO:0000256" key="1">
    <source>
        <dbReference type="ARBA" id="ARBA00004964"/>
    </source>
</evidence>
<dbReference type="InterPro" id="IPR002575">
    <property type="entry name" value="Aminoglycoside_PTrfase"/>
</dbReference>
<accession>A0A2T0QDX3</accession>
<evidence type="ECO:0000256" key="2">
    <source>
        <dbReference type="ARBA" id="ARBA00006219"/>
    </source>
</evidence>
<evidence type="ECO:0000256" key="10">
    <source>
        <dbReference type="ARBA" id="ARBA00022840"/>
    </source>
</evidence>
<keyword evidence="18" id="KW-1185">Reference proteome</keyword>
<keyword evidence="10" id="KW-0067">ATP-binding</keyword>
<evidence type="ECO:0000256" key="13">
    <source>
        <dbReference type="ARBA" id="ARBA00031251"/>
    </source>
</evidence>
<dbReference type="Pfam" id="PF01636">
    <property type="entry name" value="APH"/>
    <property type="match status" value="1"/>
</dbReference>
<dbReference type="Pfam" id="PF18085">
    <property type="entry name" value="Mak_N_cap"/>
    <property type="match status" value="1"/>
</dbReference>
<gene>
    <name evidence="17" type="ORF">CLV72_101708</name>
</gene>
<keyword evidence="7" id="KW-0808">Transferase</keyword>
<keyword evidence="8" id="KW-0547">Nucleotide-binding</keyword>
<evidence type="ECO:0000256" key="6">
    <source>
        <dbReference type="ARBA" id="ARBA00022600"/>
    </source>
</evidence>
<sequence>MHTLEELLAHWLPQQRWFAGKGSPITGVTLEAESVLVPGDPELRHLVVAVRQDSGVDRYQVLLGLRGGEELPDRLRHASLGGYTPGAGGSAGTGPVQVYDALHDAELTSALLAGLAAGADLGGLRLRHIAGVEIDTGHTSLVISGEQSNTSLMFGDAYVLKVFRRLWPGLNPDLELTSVLSERGSPYVARPFGWIEGSVAGTPTTCALLQQFLVSATDGWLLAATSVRDLYSTPDLPPGQAGGDFAGEAARLGAATAAVHRKLAEALPTGTVGDAELAELADSMNQRLTRAAASVPGLAPYTDGLRAAFKALTELDEPMPVQRVHGDYHLGQVVRTDAGWVLLDFEGEPAKPVPERTQLSNPLRDVAGMLRSFDYAARYQLVGHPYAEELAAPAREWAQHNRTAFCAGYAAAGGTDPMAHQAVLRAFEFDKAVYEVMYEAHNRPSWLGIPLSSIAALVG</sequence>
<dbReference type="AlphaFoldDB" id="A0A2T0QDX3"/>
<dbReference type="Proteomes" id="UP000237846">
    <property type="component" value="Unassembled WGS sequence"/>
</dbReference>
<evidence type="ECO:0000256" key="3">
    <source>
        <dbReference type="ARBA" id="ARBA00011245"/>
    </source>
</evidence>
<evidence type="ECO:0000259" key="15">
    <source>
        <dbReference type="Pfam" id="PF01636"/>
    </source>
</evidence>
<evidence type="ECO:0000256" key="5">
    <source>
        <dbReference type="ARBA" id="ARBA00013882"/>
    </source>
</evidence>
<dbReference type="OrthoDB" id="3787729at2"/>
<comment type="caution">
    <text evidence="17">The sequence shown here is derived from an EMBL/GenBank/DDBJ whole genome shotgun (WGS) entry which is preliminary data.</text>
</comment>
<evidence type="ECO:0000313" key="18">
    <source>
        <dbReference type="Proteomes" id="UP000237846"/>
    </source>
</evidence>
<organism evidence="17 18">
    <name type="scientific">Allonocardiopsis opalescens</name>
    <dbReference type="NCBI Taxonomy" id="1144618"/>
    <lineage>
        <taxon>Bacteria</taxon>
        <taxon>Bacillati</taxon>
        <taxon>Actinomycetota</taxon>
        <taxon>Actinomycetes</taxon>
        <taxon>Streptosporangiales</taxon>
        <taxon>Allonocardiopsis</taxon>
    </lineage>
</organism>
<dbReference type="EC" id="2.7.1.175" evidence="4"/>
<dbReference type="EMBL" id="PVZC01000001">
    <property type="protein sequence ID" value="PRY02108.1"/>
    <property type="molecule type" value="Genomic_DNA"/>
</dbReference>
<evidence type="ECO:0000256" key="12">
    <source>
        <dbReference type="ARBA" id="ARBA00023277"/>
    </source>
</evidence>
<proteinExistence type="inferred from homology"/>
<feature type="domain" description="Aminoglycoside phosphotransferase" evidence="15">
    <location>
        <begin position="143"/>
        <end position="378"/>
    </location>
</feature>
<dbReference type="RefSeq" id="WP_106239061.1">
    <property type="nucleotide sequence ID" value="NZ_PVZC01000001.1"/>
</dbReference>
<dbReference type="Gene3D" id="3.90.1200.10">
    <property type="match status" value="1"/>
</dbReference>
<evidence type="ECO:0000256" key="14">
    <source>
        <dbReference type="ARBA" id="ARBA00049067"/>
    </source>
</evidence>
<dbReference type="InterPro" id="IPR011009">
    <property type="entry name" value="Kinase-like_dom_sf"/>
</dbReference>
<comment type="subunit">
    <text evidence="3">Monomer.</text>
</comment>
<dbReference type="GO" id="GO:0005978">
    <property type="term" value="P:glycogen biosynthetic process"/>
    <property type="evidence" value="ECO:0007669"/>
    <property type="project" value="UniProtKB-UniPathway"/>
</dbReference>
<dbReference type="InterPro" id="IPR040999">
    <property type="entry name" value="Mak_N_cap"/>
</dbReference>
<comment type="similarity">
    <text evidence="2">Belongs to the aminoglycoside phosphotransferase family.</text>
</comment>
<evidence type="ECO:0000313" key="17">
    <source>
        <dbReference type="EMBL" id="PRY02108.1"/>
    </source>
</evidence>